<dbReference type="InterPro" id="IPR000160">
    <property type="entry name" value="GGDEF_dom"/>
</dbReference>
<dbReference type="CDD" id="cd01948">
    <property type="entry name" value="EAL"/>
    <property type="match status" value="1"/>
</dbReference>
<dbReference type="GO" id="GO:0006355">
    <property type="term" value="P:regulation of DNA-templated transcription"/>
    <property type="evidence" value="ECO:0007669"/>
    <property type="project" value="InterPro"/>
</dbReference>
<dbReference type="Gene3D" id="3.20.20.450">
    <property type="entry name" value="EAL domain"/>
    <property type="match status" value="1"/>
</dbReference>
<evidence type="ECO:0000313" key="4">
    <source>
        <dbReference type="Proteomes" id="UP000245474"/>
    </source>
</evidence>
<dbReference type="InterPro" id="IPR001633">
    <property type="entry name" value="EAL_dom"/>
</dbReference>
<dbReference type="OrthoDB" id="7052318at2"/>
<dbReference type="InterPro" id="IPR043128">
    <property type="entry name" value="Rev_trsase/Diguanyl_cyclase"/>
</dbReference>
<dbReference type="InterPro" id="IPR011006">
    <property type="entry name" value="CheY-like_superfamily"/>
</dbReference>
<evidence type="ECO:0000259" key="1">
    <source>
        <dbReference type="PROSITE" id="PS50883"/>
    </source>
</evidence>
<dbReference type="Gene3D" id="3.30.450.20">
    <property type="entry name" value="PAS domain"/>
    <property type="match status" value="1"/>
</dbReference>
<dbReference type="Pfam" id="PF00989">
    <property type="entry name" value="PAS"/>
    <property type="match status" value="1"/>
</dbReference>
<dbReference type="InterPro" id="IPR000014">
    <property type="entry name" value="PAS"/>
</dbReference>
<dbReference type="Gene3D" id="3.40.50.2300">
    <property type="match status" value="1"/>
</dbReference>
<dbReference type="SMART" id="SM00267">
    <property type="entry name" value="GGDEF"/>
    <property type="match status" value="1"/>
</dbReference>
<dbReference type="SMART" id="SM00052">
    <property type="entry name" value="EAL"/>
    <property type="match status" value="1"/>
</dbReference>
<organism evidence="3 4">
    <name type="scientific">Sediminicurvatus halobius</name>
    <dbReference type="NCBI Taxonomy" id="2182432"/>
    <lineage>
        <taxon>Bacteria</taxon>
        <taxon>Pseudomonadati</taxon>
        <taxon>Pseudomonadota</taxon>
        <taxon>Gammaproteobacteria</taxon>
        <taxon>Chromatiales</taxon>
        <taxon>Ectothiorhodospiraceae</taxon>
        <taxon>Sediminicurvatus</taxon>
    </lineage>
</organism>
<dbReference type="SMART" id="SM00091">
    <property type="entry name" value="PAS"/>
    <property type="match status" value="1"/>
</dbReference>
<dbReference type="InterPro" id="IPR013767">
    <property type="entry name" value="PAS_fold"/>
</dbReference>
<dbReference type="PANTHER" id="PTHR33121:SF23">
    <property type="entry name" value="CYCLIC DI-GMP PHOSPHODIESTERASE PDEB"/>
    <property type="match status" value="1"/>
</dbReference>
<dbReference type="PANTHER" id="PTHR33121">
    <property type="entry name" value="CYCLIC DI-GMP PHOSPHODIESTERASE PDEF"/>
    <property type="match status" value="1"/>
</dbReference>
<evidence type="ECO:0000259" key="2">
    <source>
        <dbReference type="PROSITE" id="PS50887"/>
    </source>
</evidence>
<dbReference type="Pfam" id="PF00990">
    <property type="entry name" value="GGDEF"/>
    <property type="match status" value="1"/>
</dbReference>
<sequence>MESDNGLLRLLYADAAGNDVEQLTSVLRNAGLAVRATAVADAESLGEALAGHSYDLFLCADGLEELPLASAIRVLHQAGRDLPLLVLADGEEPQRRREVMAEGAVDLVSKADPEHFRLVVARELAGLHERRRIRRVEAALRETERRCHALLDSSRDAIAYVHEGMHVYANRSYLERFGVRDLDEIQGLPVLDLIASEDQDRFKTFFRHYMRGDSDQQAIDVHIQAADGEVERVHMEFSAASWDGEDCSQILIREQSSSAELEERLEDLSRKDLLTGLFNRNYFVDVLDRALAEQLDADDGSTSALLYVRLDNLEAVRATHGITVLDMVIGDVATLVERQAGGGGLAARYSDAVFTLLLRHHGVHEALAVAESIRKSVEDHVTEAGNRTITKTCSLGVAVLGDGVATAEQAINLASAACEAAAEEGGNRVQLHAGEEPEGGDDWRTLIEDALAGEGFDLYYQPLVALDGDQTERYEVSLRLRATDGEMLEPGAFLPHAERHGLAAAIDRWVLDQAAAAVAARQQRGHETTLFVRIGGASLGEQAVVEQLAETLQRLEIPGERLVLQIAESVAVTQLNQAKAFHERARALGCGFALDGFGVTGNTTQLIQHLPADYLKIARELTEDLGSNDRHQQQVRELIATGHEMGKRVIAGYLEEATVLAMLWQYQVDLVQGHFLQEPLPDMGYDFTGMVI</sequence>
<dbReference type="SUPFAM" id="SSF55785">
    <property type="entry name" value="PYP-like sensor domain (PAS domain)"/>
    <property type="match status" value="1"/>
</dbReference>
<dbReference type="GO" id="GO:0071111">
    <property type="term" value="F:cyclic-guanylate-specific phosphodiesterase activity"/>
    <property type="evidence" value="ECO:0007669"/>
    <property type="project" value="InterPro"/>
</dbReference>
<accession>A0A2U2MWR0</accession>
<dbReference type="PROSITE" id="PS50887">
    <property type="entry name" value="GGDEF"/>
    <property type="match status" value="1"/>
</dbReference>
<dbReference type="Pfam" id="PF00563">
    <property type="entry name" value="EAL"/>
    <property type="match status" value="1"/>
</dbReference>
<dbReference type="InterPro" id="IPR050706">
    <property type="entry name" value="Cyclic-di-GMP_PDE-like"/>
</dbReference>
<dbReference type="NCBIfam" id="TIGR00229">
    <property type="entry name" value="sensory_box"/>
    <property type="match status" value="1"/>
</dbReference>
<dbReference type="InterPro" id="IPR029787">
    <property type="entry name" value="Nucleotide_cyclase"/>
</dbReference>
<dbReference type="NCBIfam" id="TIGR00254">
    <property type="entry name" value="GGDEF"/>
    <property type="match status" value="1"/>
</dbReference>
<name>A0A2U2MWR0_9GAMM</name>
<feature type="domain" description="GGDEF" evidence="2">
    <location>
        <begin position="301"/>
        <end position="434"/>
    </location>
</feature>
<comment type="caution">
    <text evidence="3">The sequence shown here is derived from an EMBL/GenBank/DDBJ whole genome shotgun (WGS) entry which is preliminary data.</text>
</comment>
<dbReference type="Gene3D" id="3.30.70.270">
    <property type="match status" value="1"/>
</dbReference>
<evidence type="ECO:0000313" key="3">
    <source>
        <dbReference type="EMBL" id="PWG61295.1"/>
    </source>
</evidence>
<keyword evidence="4" id="KW-1185">Reference proteome</keyword>
<dbReference type="RefSeq" id="WP_109680052.1">
    <property type="nucleotide sequence ID" value="NZ_CP086615.1"/>
</dbReference>
<dbReference type="SUPFAM" id="SSF141868">
    <property type="entry name" value="EAL domain-like"/>
    <property type="match status" value="1"/>
</dbReference>
<dbReference type="InterPro" id="IPR035919">
    <property type="entry name" value="EAL_sf"/>
</dbReference>
<protein>
    <submittedName>
        <fullName evidence="3">Uncharacterized protein</fullName>
    </submittedName>
</protein>
<dbReference type="SUPFAM" id="SSF52172">
    <property type="entry name" value="CheY-like"/>
    <property type="match status" value="1"/>
</dbReference>
<dbReference type="InterPro" id="IPR035965">
    <property type="entry name" value="PAS-like_dom_sf"/>
</dbReference>
<dbReference type="CDD" id="cd01949">
    <property type="entry name" value="GGDEF"/>
    <property type="match status" value="1"/>
</dbReference>
<dbReference type="PROSITE" id="PS50883">
    <property type="entry name" value="EAL"/>
    <property type="match status" value="1"/>
</dbReference>
<gene>
    <name evidence="3" type="ORF">DEM34_17145</name>
</gene>
<dbReference type="SUPFAM" id="SSF55073">
    <property type="entry name" value="Nucleotide cyclase"/>
    <property type="match status" value="1"/>
</dbReference>
<dbReference type="AlphaFoldDB" id="A0A2U2MWR0"/>
<feature type="domain" description="EAL" evidence="1">
    <location>
        <begin position="440"/>
        <end position="692"/>
    </location>
</feature>
<reference evidence="3 4" key="1">
    <citation type="submission" date="2018-05" db="EMBL/GenBank/DDBJ databases">
        <title>Spiribacter halobius sp. nov., a moderately halophilic bacterium isolated from marine solar saltern.</title>
        <authorList>
            <person name="Zheng W.-S."/>
            <person name="Lu D.-C."/>
            <person name="Du Z.-J."/>
        </authorList>
    </citation>
    <scope>NUCLEOTIDE SEQUENCE [LARGE SCALE GENOMIC DNA]</scope>
    <source>
        <strain evidence="3 4">E85</strain>
    </source>
</reference>
<proteinExistence type="predicted"/>
<dbReference type="EMBL" id="QFFI01000040">
    <property type="protein sequence ID" value="PWG61295.1"/>
    <property type="molecule type" value="Genomic_DNA"/>
</dbReference>
<dbReference type="Proteomes" id="UP000245474">
    <property type="component" value="Unassembled WGS sequence"/>
</dbReference>
<dbReference type="CDD" id="cd00130">
    <property type="entry name" value="PAS"/>
    <property type="match status" value="1"/>
</dbReference>